<dbReference type="AlphaFoldDB" id="A0ABC8RKE5"/>
<sequence length="95" mass="10058">MENKIARLAPELGCSVGGWPLKYLGLPLMTLIDDGCGNCLVQHQDQGAANQREGAAGSRSLNLHGLKKSQSHYCDSLGFGLELVVSVVVMEIGCS</sequence>
<name>A0ABC8RKE5_9AQUA</name>
<accession>A0ABC8RKE5</accession>
<proteinExistence type="predicted"/>
<dbReference type="EMBL" id="CAUOFW020001491">
    <property type="protein sequence ID" value="CAK9145443.1"/>
    <property type="molecule type" value="Genomic_DNA"/>
</dbReference>
<dbReference type="Proteomes" id="UP001642360">
    <property type="component" value="Unassembled WGS sequence"/>
</dbReference>
<comment type="caution">
    <text evidence="1">The sequence shown here is derived from an EMBL/GenBank/DDBJ whole genome shotgun (WGS) entry which is preliminary data.</text>
</comment>
<keyword evidence="2" id="KW-1185">Reference proteome</keyword>
<reference evidence="1 2" key="1">
    <citation type="submission" date="2024-02" db="EMBL/GenBank/DDBJ databases">
        <authorList>
            <person name="Vignale AGUSTIN F."/>
            <person name="Sosa J E."/>
            <person name="Modenutti C."/>
        </authorList>
    </citation>
    <scope>NUCLEOTIDE SEQUENCE [LARGE SCALE GENOMIC DNA]</scope>
</reference>
<protein>
    <submittedName>
        <fullName evidence="1">Uncharacterized protein</fullName>
    </submittedName>
</protein>
<organism evidence="1 2">
    <name type="scientific">Ilex paraguariensis</name>
    <name type="common">yerba mate</name>
    <dbReference type="NCBI Taxonomy" id="185542"/>
    <lineage>
        <taxon>Eukaryota</taxon>
        <taxon>Viridiplantae</taxon>
        <taxon>Streptophyta</taxon>
        <taxon>Embryophyta</taxon>
        <taxon>Tracheophyta</taxon>
        <taxon>Spermatophyta</taxon>
        <taxon>Magnoliopsida</taxon>
        <taxon>eudicotyledons</taxon>
        <taxon>Gunneridae</taxon>
        <taxon>Pentapetalae</taxon>
        <taxon>asterids</taxon>
        <taxon>campanulids</taxon>
        <taxon>Aquifoliales</taxon>
        <taxon>Aquifoliaceae</taxon>
        <taxon>Ilex</taxon>
    </lineage>
</organism>
<evidence type="ECO:0000313" key="2">
    <source>
        <dbReference type="Proteomes" id="UP001642360"/>
    </source>
</evidence>
<evidence type="ECO:0000313" key="1">
    <source>
        <dbReference type="EMBL" id="CAK9145443.1"/>
    </source>
</evidence>
<gene>
    <name evidence="1" type="ORF">ILEXP_LOCUS13256</name>
</gene>